<dbReference type="InterPro" id="IPR006860">
    <property type="entry name" value="FecR"/>
</dbReference>
<feature type="domain" description="Protein FecR C-terminal" evidence="3">
    <location>
        <begin position="322"/>
        <end position="389"/>
    </location>
</feature>
<keyword evidence="1" id="KW-0472">Membrane</keyword>
<evidence type="ECO:0000313" key="4">
    <source>
        <dbReference type="EMBL" id="SHE48719.1"/>
    </source>
</evidence>
<dbReference type="Proteomes" id="UP000184287">
    <property type="component" value="Unassembled WGS sequence"/>
</dbReference>
<keyword evidence="5" id="KW-1185">Reference proteome</keyword>
<dbReference type="STRING" id="288992.SAMN04488522_101343"/>
<keyword evidence="1" id="KW-1133">Transmembrane helix</keyword>
<dbReference type="RefSeq" id="WP_073226588.1">
    <property type="nucleotide sequence ID" value="NZ_FQUQ01000001.1"/>
</dbReference>
<dbReference type="GO" id="GO:0016989">
    <property type="term" value="F:sigma factor antagonist activity"/>
    <property type="evidence" value="ECO:0007669"/>
    <property type="project" value="TreeGrafter"/>
</dbReference>
<accession>A0A1M4TW58</accession>
<dbReference type="InterPro" id="IPR032508">
    <property type="entry name" value="FecR_C"/>
</dbReference>
<organism evidence="4 5">
    <name type="scientific">Pedobacter caeni</name>
    <dbReference type="NCBI Taxonomy" id="288992"/>
    <lineage>
        <taxon>Bacteria</taxon>
        <taxon>Pseudomonadati</taxon>
        <taxon>Bacteroidota</taxon>
        <taxon>Sphingobacteriia</taxon>
        <taxon>Sphingobacteriales</taxon>
        <taxon>Sphingobacteriaceae</taxon>
        <taxon>Pedobacter</taxon>
    </lineage>
</organism>
<dbReference type="InterPro" id="IPR012373">
    <property type="entry name" value="Ferrdict_sens_TM"/>
</dbReference>
<protein>
    <submittedName>
        <fullName evidence="4">FecR family protein</fullName>
    </submittedName>
</protein>
<dbReference type="PANTHER" id="PTHR30273:SF2">
    <property type="entry name" value="PROTEIN FECR"/>
    <property type="match status" value="1"/>
</dbReference>
<evidence type="ECO:0000259" key="3">
    <source>
        <dbReference type="Pfam" id="PF16344"/>
    </source>
</evidence>
<dbReference type="OrthoDB" id="1099963at2"/>
<keyword evidence="1" id="KW-0812">Transmembrane</keyword>
<proteinExistence type="predicted"/>
<dbReference type="AlphaFoldDB" id="A0A1M4TW58"/>
<dbReference type="Gene3D" id="3.55.50.30">
    <property type="match status" value="1"/>
</dbReference>
<dbReference type="PANTHER" id="PTHR30273">
    <property type="entry name" value="PERIPLASMIC SIGNAL SENSOR AND SIGMA FACTOR ACTIVATOR FECR-RELATED"/>
    <property type="match status" value="1"/>
</dbReference>
<feature type="transmembrane region" description="Helical" evidence="1">
    <location>
        <begin position="79"/>
        <end position="100"/>
    </location>
</feature>
<sequence>MSEKEISILIEKYKNGTLTAEESAFLNAWYLNYANEQQSSFDPADLDPNLDLMWNAIEGSLSEHGFRHERLKPVAKTSLWPRIAAAASVILVMGVALYFFNTEHTKVPVTTDMAQTEIKPGGNRAFLTLADGSRISLNDAANGELASQAGITITKTKNGQLIYTIAEQQSVKPGNLYNTIETPRGGQYQINLPDGSKVWLNAETKLKFPVTFADKKERKVELSGEAYFEVAKLKTQGIKMPFIVSSSGQKVEVLGTHFNVNAYRDENNTKTTLLEGLVRVSGLLTPHGAILKPGQQASLSATALTLKNVDTEQAIAWKNGLFMFNNEPLSHVMKEVSRWYNVEVEYKGDFSAVVIGGSVSKFTNIKEVLDVLALAGKISFKTAGNKVIVSPLTD</sequence>
<evidence type="ECO:0000313" key="5">
    <source>
        <dbReference type="Proteomes" id="UP000184287"/>
    </source>
</evidence>
<dbReference type="Pfam" id="PF16344">
    <property type="entry name" value="FecR_C"/>
    <property type="match status" value="1"/>
</dbReference>
<gene>
    <name evidence="4" type="ORF">SAMN04488522_101343</name>
</gene>
<feature type="domain" description="FecR protein" evidence="2">
    <location>
        <begin position="179"/>
        <end position="279"/>
    </location>
</feature>
<evidence type="ECO:0000256" key="1">
    <source>
        <dbReference type="SAM" id="Phobius"/>
    </source>
</evidence>
<dbReference type="Pfam" id="PF04773">
    <property type="entry name" value="FecR"/>
    <property type="match status" value="1"/>
</dbReference>
<reference evidence="5" key="1">
    <citation type="submission" date="2016-11" db="EMBL/GenBank/DDBJ databases">
        <authorList>
            <person name="Varghese N."/>
            <person name="Submissions S."/>
        </authorList>
    </citation>
    <scope>NUCLEOTIDE SEQUENCE [LARGE SCALE GENOMIC DNA]</scope>
    <source>
        <strain evidence="5">DSM 16990</strain>
    </source>
</reference>
<dbReference type="EMBL" id="FQUQ01000001">
    <property type="protein sequence ID" value="SHE48719.1"/>
    <property type="molecule type" value="Genomic_DNA"/>
</dbReference>
<dbReference type="Gene3D" id="2.60.120.1440">
    <property type="match status" value="1"/>
</dbReference>
<evidence type="ECO:0000259" key="2">
    <source>
        <dbReference type="Pfam" id="PF04773"/>
    </source>
</evidence>
<name>A0A1M4TW58_9SPHI</name>